<name>A0A426ZYQ1_ENSVE</name>
<dbReference type="Proteomes" id="UP000287651">
    <property type="component" value="Unassembled WGS sequence"/>
</dbReference>
<reference evidence="1 2" key="1">
    <citation type="journal article" date="2014" name="Agronomy (Basel)">
        <title>A Draft Genome Sequence for Ensete ventricosum, the Drought-Tolerant Tree Against Hunger.</title>
        <authorList>
            <person name="Harrison J."/>
            <person name="Moore K.A."/>
            <person name="Paszkiewicz K."/>
            <person name="Jones T."/>
            <person name="Grant M."/>
            <person name="Ambacheew D."/>
            <person name="Muzemil S."/>
            <person name="Studholme D.J."/>
        </authorList>
    </citation>
    <scope>NUCLEOTIDE SEQUENCE [LARGE SCALE GENOMIC DNA]</scope>
</reference>
<comment type="caution">
    <text evidence="1">The sequence shown here is derived from an EMBL/GenBank/DDBJ whole genome shotgun (WGS) entry which is preliminary data.</text>
</comment>
<dbReference type="AlphaFoldDB" id="A0A426ZYQ1"/>
<protein>
    <submittedName>
        <fullName evidence="1">Uncharacterized protein</fullName>
    </submittedName>
</protein>
<dbReference type="EMBL" id="AMZH03004470">
    <property type="protein sequence ID" value="RRT69094.1"/>
    <property type="molecule type" value="Genomic_DNA"/>
</dbReference>
<sequence>MGIASSRDLFGSCLWLSQGPSSYYLSLRVGFMISGVTLYSKGWRSHFFIINGSQDWGFLVSWVAHTIDNAATLSVGQAEALEKIREFFSSEAMERMKDVHAVEAPLPLAPFVGFDEGLLASERPSWAKGSSRGPSIRVYGGPMAGADLFEGGPITLSEDLRFSGSLGDEASIHPCKKYRGVPTESLELFATQSDRTGLGSWHGIALVGAEATQGPLPVFPMGPSVTTPP</sequence>
<organism evidence="1 2">
    <name type="scientific">Ensete ventricosum</name>
    <name type="common">Abyssinian banana</name>
    <name type="synonym">Musa ensete</name>
    <dbReference type="NCBI Taxonomy" id="4639"/>
    <lineage>
        <taxon>Eukaryota</taxon>
        <taxon>Viridiplantae</taxon>
        <taxon>Streptophyta</taxon>
        <taxon>Embryophyta</taxon>
        <taxon>Tracheophyta</taxon>
        <taxon>Spermatophyta</taxon>
        <taxon>Magnoliopsida</taxon>
        <taxon>Liliopsida</taxon>
        <taxon>Zingiberales</taxon>
        <taxon>Musaceae</taxon>
        <taxon>Ensete</taxon>
    </lineage>
</organism>
<gene>
    <name evidence="1" type="ORF">B296_00037730</name>
</gene>
<evidence type="ECO:0000313" key="1">
    <source>
        <dbReference type="EMBL" id="RRT69094.1"/>
    </source>
</evidence>
<evidence type="ECO:0000313" key="2">
    <source>
        <dbReference type="Proteomes" id="UP000287651"/>
    </source>
</evidence>
<proteinExistence type="predicted"/>
<accession>A0A426ZYQ1</accession>